<evidence type="ECO:0000313" key="6">
    <source>
        <dbReference type="Proteomes" id="UP001139447"/>
    </source>
</evidence>
<evidence type="ECO:0000256" key="3">
    <source>
        <dbReference type="SAM" id="SignalP"/>
    </source>
</evidence>
<protein>
    <submittedName>
        <fullName evidence="5">NAD-dependent epimerase/dehydratase family protein</fullName>
    </submittedName>
</protein>
<comment type="caution">
    <text evidence="5">The sequence shown here is derived from an EMBL/GenBank/DDBJ whole genome shotgun (WGS) entry which is preliminary data.</text>
</comment>
<dbReference type="PANTHER" id="PTHR43103">
    <property type="entry name" value="NUCLEOSIDE-DIPHOSPHATE-SUGAR EPIMERASE"/>
    <property type="match status" value="1"/>
</dbReference>
<gene>
    <name evidence="5" type="ORF">MMF98_20305</name>
</gene>
<evidence type="ECO:0000256" key="1">
    <source>
        <dbReference type="ARBA" id="ARBA00022857"/>
    </source>
</evidence>
<keyword evidence="1" id="KW-0521">NADP</keyword>
<keyword evidence="3" id="KW-0732">Signal</keyword>
<feature type="domain" description="NAD-dependent epimerase/dehydratase" evidence="4">
    <location>
        <begin position="3"/>
        <end position="217"/>
    </location>
</feature>
<keyword evidence="6" id="KW-1185">Reference proteome</keyword>
<dbReference type="AlphaFoldDB" id="A0A9X1W4A8"/>
<evidence type="ECO:0000256" key="2">
    <source>
        <dbReference type="ARBA" id="ARBA00023277"/>
    </source>
</evidence>
<dbReference type="Gene3D" id="3.40.50.720">
    <property type="entry name" value="NAD(P)-binding Rossmann-like Domain"/>
    <property type="match status" value="1"/>
</dbReference>
<feature type="chain" id="PRO_5040753504" evidence="3">
    <location>
        <begin position="18"/>
        <end position="328"/>
    </location>
</feature>
<accession>A0A9X1W4A8</accession>
<dbReference type="InterPro" id="IPR001509">
    <property type="entry name" value="Epimerase_deHydtase"/>
</dbReference>
<name>A0A9X1W4A8_9BURK</name>
<sequence length="328" mass="34266">MKVLVTGAAGFVGAALAARIAADPQALGPGPVQELALADLGFPGPATSGPGAARVRQARGDIADPAYLDALIAEDFDLVFHLASVPGGQAERDSALGTAANLHAATRLLLGLAAQTPQRQQARRAPPVLVFTSTVAVYGAALPAQVDEATLLRPATSYGAHKLMTEILLSDLSRRGTLDGRAVRLPGIVARPAQAGGHVSAFMSNIFHALAAGQPFDCPVSAEATCWWMSRQRCVDNLLQLARMSAPPAGAPRVWAMPVLRHSMAELVDALARRFGDDRRALVRWRPEPAVEAQFGRQPPLVSDAARALGLADDGDIDALVERALAAG</sequence>
<reference evidence="5" key="1">
    <citation type="submission" date="2022-03" db="EMBL/GenBank/DDBJ databases">
        <authorList>
            <person name="Woo C.Y."/>
        </authorList>
    </citation>
    <scope>NUCLEOTIDE SEQUENCE</scope>
    <source>
        <strain evidence="5">CYS-02</strain>
    </source>
</reference>
<dbReference type="SUPFAM" id="SSF51735">
    <property type="entry name" value="NAD(P)-binding Rossmann-fold domains"/>
    <property type="match status" value="1"/>
</dbReference>
<dbReference type="Proteomes" id="UP001139447">
    <property type="component" value="Unassembled WGS sequence"/>
</dbReference>
<dbReference type="PANTHER" id="PTHR43103:SF3">
    <property type="entry name" value="ADP-L-GLYCERO-D-MANNO-HEPTOSE-6-EPIMERASE"/>
    <property type="match status" value="1"/>
</dbReference>
<dbReference type="EMBL" id="JALGBI010000003">
    <property type="protein sequence ID" value="MCJ0765563.1"/>
    <property type="molecule type" value="Genomic_DNA"/>
</dbReference>
<dbReference type="RefSeq" id="WP_243309110.1">
    <property type="nucleotide sequence ID" value="NZ_JALGBI010000003.1"/>
</dbReference>
<evidence type="ECO:0000313" key="5">
    <source>
        <dbReference type="EMBL" id="MCJ0765563.1"/>
    </source>
</evidence>
<proteinExistence type="predicted"/>
<organism evidence="5 6">
    <name type="scientific">Variovorax terrae</name>
    <dbReference type="NCBI Taxonomy" id="2923278"/>
    <lineage>
        <taxon>Bacteria</taxon>
        <taxon>Pseudomonadati</taxon>
        <taxon>Pseudomonadota</taxon>
        <taxon>Betaproteobacteria</taxon>
        <taxon>Burkholderiales</taxon>
        <taxon>Comamonadaceae</taxon>
        <taxon>Variovorax</taxon>
    </lineage>
</organism>
<dbReference type="InterPro" id="IPR036291">
    <property type="entry name" value="NAD(P)-bd_dom_sf"/>
</dbReference>
<feature type="signal peptide" evidence="3">
    <location>
        <begin position="1"/>
        <end position="17"/>
    </location>
</feature>
<dbReference type="Gene3D" id="3.90.25.10">
    <property type="entry name" value="UDP-galactose 4-epimerase, domain 1"/>
    <property type="match status" value="1"/>
</dbReference>
<evidence type="ECO:0000259" key="4">
    <source>
        <dbReference type="Pfam" id="PF01370"/>
    </source>
</evidence>
<dbReference type="Pfam" id="PF01370">
    <property type="entry name" value="Epimerase"/>
    <property type="match status" value="1"/>
</dbReference>
<keyword evidence="2" id="KW-0119">Carbohydrate metabolism</keyword>